<sequence length="241" mass="26998">MKGNDSQQELELSTPYNRALDSEEGDGLSTFEAASRNRLASEKVVHRFTLAIREIPYGTPQSPSDKNGTIPVRSLDGTSYLPQLLRQHYGILEEEWLQFRYKVLSCVKEIQTATEVRNFFLGTALLGYVLVLPFSQSYKRTTDEHNEGELIYVTSKWGTILVNVLLGYVVFAGVAGTLGFVFLVGLIGRRINWICRDSNFAGGALLVRFCQSEIAKTGENRVSDEHHCWIEAYVPVSSPLV</sequence>
<keyword evidence="2" id="KW-0472">Membrane</keyword>
<keyword evidence="2" id="KW-0812">Transmembrane</keyword>
<proteinExistence type="predicted"/>
<feature type="transmembrane region" description="Helical" evidence="2">
    <location>
        <begin position="118"/>
        <end position="138"/>
    </location>
</feature>
<evidence type="ECO:0000256" key="1">
    <source>
        <dbReference type="SAM" id="MobiDB-lite"/>
    </source>
</evidence>
<dbReference type="EMBL" id="HBGY01029023">
    <property type="protein sequence ID" value="CAD9605020.1"/>
    <property type="molecule type" value="Transcribed_RNA"/>
</dbReference>
<evidence type="ECO:0000256" key="2">
    <source>
        <dbReference type="SAM" id="Phobius"/>
    </source>
</evidence>
<name>A0A7S2LH69_9STRA</name>
<feature type="transmembrane region" description="Helical" evidence="2">
    <location>
        <begin position="158"/>
        <end position="187"/>
    </location>
</feature>
<evidence type="ECO:0000313" key="3">
    <source>
        <dbReference type="EMBL" id="CAD9605020.1"/>
    </source>
</evidence>
<accession>A0A7S2LH69</accession>
<feature type="region of interest" description="Disordered" evidence="1">
    <location>
        <begin position="1"/>
        <end position="24"/>
    </location>
</feature>
<protein>
    <submittedName>
        <fullName evidence="3">Uncharacterized protein</fullName>
    </submittedName>
</protein>
<dbReference type="AlphaFoldDB" id="A0A7S2LH69"/>
<gene>
    <name evidence="3" type="ORF">LDAN0321_LOCUS17997</name>
</gene>
<feature type="compositionally biased region" description="Polar residues" evidence="1">
    <location>
        <begin position="1"/>
        <end position="16"/>
    </location>
</feature>
<keyword evidence="2" id="KW-1133">Transmembrane helix</keyword>
<organism evidence="3">
    <name type="scientific">Leptocylindrus danicus</name>
    <dbReference type="NCBI Taxonomy" id="163516"/>
    <lineage>
        <taxon>Eukaryota</taxon>
        <taxon>Sar</taxon>
        <taxon>Stramenopiles</taxon>
        <taxon>Ochrophyta</taxon>
        <taxon>Bacillariophyta</taxon>
        <taxon>Coscinodiscophyceae</taxon>
        <taxon>Chaetocerotophycidae</taxon>
        <taxon>Leptocylindrales</taxon>
        <taxon>Leptocylindraceae</taxon>
        <taxon>Leptocylindrus</taxon>
    </lineage>
</organism>
<reference evidence="3" key="1">
    <citation type="submission" date="2021-01" db="EMBL/GenBank/DDBJ databases">
        <authorList>
            <person name="Corre E."/>
            <person name="Pelletier E."/>
            <person name="Niang G."/>
            <person name="Scheremetjew M."/>
            <person name="Finn R."/>
            <person name="Kale V."/>
            <person name="Holt S."/>
            <person name="Cochrane G."/>
            <person name="Meng A."/>
            <person name="Brown T."/>
            <person name="Cohen L."/>
        </authorList>
    </citation>
    <scope>NUCLEOTIDE SEQUENCE</scope>
    <source>
        <strain evidence="3">B650</strain>
    </source>
</reference>